<reference evidence="1 2" key="1">
    <citation type="journal article" date="2013" name="Genome Announc.">
        <title>Draft Genome Sequence of an Alphaproteobacterium, Caenispirillum salinarum AK4(T), Isolated from a Solar Saltern.</title>
        <authorList>
            <person name="Khatri I."/>
            <person name="Singh A."/>
            <person name="Korpole S."/>
            <person name="Pinnaka A.K."/>
            <person name="Subramanian S."/>
        </authorList>
    </citation>
    <scope>NUCLEOTIDE SEQUENCE [LARGE SCALE GENOMIC DNA]</scope>
    <source>
        <strain evidence="1 2">AK4</strain>
    </source>
</reference>
<evidence type="ECO:0000313" key="2">
    <source>
        <dbReference type="Proteomes" id="UP000009881"/>
    </source>
</evidence>
<name>K9GWJ9_9PROT</name>
<accession>K9GWJ9</accession>
<dbReference type="STRING" id="1238182.C882_0435"/>
<comment type="caution">
    <text evidence="1">The sequence shown here is derived from an EMBL/GenBank/DDBJ whole genome shotgun (WGS) entry which is preliminary data.</text>
</comment>
<gene>
    <name evidence="1" type="ORF">C882_0435</name>
</gene>
<dbReference type="Proteomes" id="UP000009881">
    <property type="component" value="Unassembled WGS sequence"/>
</dbReference>
<protein>
    <submittedName>
        <fullName evidence="1">Uncharacterized protein</fullName>
    </submittedName>
</protein>
<dbReference type="OrthoDB" id="9843708at2"/>
<keyword evidence="2" id="KW-1185">Reference proteome</keyword>
<proteinExistence type="predicted"/>
<sequence>MLDASAIAESSGTAWDRRIIRTFSQGAYLVREYEMPSDHRQLVTMERTSWPHWRKWKVSRDDTFIAETFWRWKVHAWCLARLNPVSEFLRPFGWPW</sequence>
<dbReference type="RefSeq" id="WP_009541093.1">
    <property type="nucleotide sequence ID" value="NZ_ANHY01000012.1"/>
</dbReference>
<evidence type="ECO:0000313" key="1">
    <source>
        <dbReference type="EMBL" id="EKV29612.1"/>
    </source>
</evidence>
<dbReference type="AlphaFoldDB" id="K9GWJ9"/>
<dbReference type="EMBL" id="ANHY01000012">
    <property type="protein sequence ID" value="EKV29612.1"/>
    <property type="molecule type" value="Genomic_DNA"/>
</dbReference>
<organism evidence="1 2">
    <name type="scientific">Caenispirillum salinarum AK4</name>
    <dbReference type="NCBI Taxonomy" id="1238182"/>
    <lineage>
        <taxon>Bacteria</taxon>
        <taxon>Pseudomonadati</taxon>
        <taxon>Pseudomonadota</taxon>
        <taxon>Alphaproteobacteria</taxon>
        <taxon>Rhodospirillales</taxon>
        <taxon>Novispirillaceae</taxon>
        <taxon>Caenispirillum</taxon>
    </lineage>
</organism>